<dbReference type="Gene3D" id="3.30.530.20">
    <property type="match status" value="1"/>
</dbReference>
<dbReference type="GO" id="GO:0005739">
    <property type="term" value="C:mitochondrion"/>
    <property type="evidence" value="ECO:0007669"/>
    <property type="project" value="UniProtKB-SubCell"/>
</dbReference>
<evidence type="ECO:0000256" key="6">
    <source>
        <dbReference type="ARBA" id="ARBA00022946"/>
    </source>
</evidence>
<comment type="subunit">
    <text evidence="3">May interact with TSPO.</text>
</comment>
<dbReference type="FunFam" id="3.30.530.20:FF:000015">
    <property type="entry name" value="Steroidogenic acute regulatory protein, mitochondrial"/>
    <property type="match status" value="1"/>
</dbReference>
<organism evidence="14 15">
    <name type="scientific">Baryphthengus martii</name>
    <name type="common">Rufous motmot</name>
    <dbReference type="NCBI Taxonomy" id="176943"/>
    <lineage>
        <taxon>Eukaryota</taxon>
        <taxon>Metazoa</taxon>
        <taxon>Chordata</taxon>
        <taxon>Craniata</taxon>
        <taxon>Vertebrata</taxon>
        <taxon>Euteleostomi</taxon>
        <taxon>Archelosauria</taxon>
        <taxon>Archosauria</taxon>
        <taxon>Dinosauria</taxon>
        <taxon>Saurischia</taxon>
        <taxon>Theropoda</taxon>
        <taxon>Coelurosauria</taxon>
        <taxon>Aves</taxon>
        <taxon>Neognathae</taxon>
        <taxon>Neoaves</taxon>
        <taxon>Telluraves</taxon>
        <taxon>Coraciimorphae</taxon>
        <taxon>Coraciiformes</taxon>
        <taxon>Momotidae</taxon>
        <taxon>Baryphthengus</taxon>
    </lineage>
</organism>
<dbReference type="GO" id="GO:0120020">
    <property type="term" value="F:cholesterol transfer activity"/>
    <property type="evidence" value="ECO:0007669"/>
    <property type="project" value="InterPro"/>
</dbReference>
<proteinExistence type="predicted"/>
<dbReference type="CDD" id="cd08905">
    <property type="entry name" value="START_STARD1-like"/>
    <property type="match status" value="1"/>
</dbReference>
<keyword evidence="15" id="KW-1185">Reference proteome</keyword>
<comment type="subcellular location">
    <subcellularLocation>
        <location evidence="1 12">Mitochondrion</location>
    </subcellularLocation>
</comment>
<dbReference type="PROSITE" id="PS50848">
    <property type="entry name" value="START"/>
    <property type="match status" value="1"/>
</dbReference>
<keyword evidence="7 12" id="KW-0445">Lipid transport</keyword>
<sequence>MLPATSKLCAAISYRHLRNMTGLRRQVAVAISQELSRLACRSPGPGAWISQVRRRSSLLSSRLEEKPFSEMEMSYIKQGEEALQKSLSILEDQDGWKTETVVGNGDKVMSKVLPDVGKVFRLEVVMDQPLDTVYSELVDNMERMGEWNPNVQEVKILQKIGKDTVITHEKAAAPPGNIVGPRDFVSVRCSKRRGSTCVLAGMATKYGAMPKQDGFIRAENGPTCMILCPLPGSPSQTKLTWLLSIDLKGWLPKTIINQVLSQTQVDFANHLRERLARGVAVSC</sequence>
<dbReference type="Proteomes" id="UP000578343">
    <property type="component" value="Unassembled WGS sequence"/>
</dbReference>
<keyword evidence="10 12" id="KW-0755">Steroidogenesis</keyword>
<comment type="caution">
    <text evidence="14">The sequence shown here is derived from an EMBL/GenBank/DDBJ whole genome shotgun (WGS) entry which is preliminary data.</text>
</comment>
<evidence type="ECO:0000256" key="1">
    <source>
        <dbReference type="ARBA" id="ARBA00004173"/>
    </source>
</evidence>
<evidence type="ECO:0000256" key="5">
    <source>
        <dbReference type="ARBA" id="ARBA00022448"/>
    </source>
</evidence>
<dbReference type="EMBL" id="VWZK01012632">
    <property type="protein sequence ID" value="NXG75184.1"/>
    <property type="molecule type" value="Genomic_DNA"/>
</dbReference>
<dbReference type="GO" id="GO:0008203">
    <property type="term" value="P:cholesterol metabolic process"/>
    <property type="evidence" value="ECO:0007669"/>
    <property type="project" value="UniProtKB-UniPathway"/>
</dbReference>
<evidence type="ECO:0000256" key="8">
    <source>
        <dbReference type="ARBA" id="ARBA00023121"/>
    </source>
</evidence>
<keyword evidence="8 12" id="KW-0446">Lipid-binding</keyword>
<dbReference type="UniPathway" id="UPA00296"/>
<keyword evidence="9 12" id="KW-0496">Mitochondrion</keyword>
<name>A0A7K9EEW1_BARMA</name>
<comment type="function">
    <text evidence="12">Plays a key role in steroid hormone synthesis by enhancing the metabolism of cholesterol into pregnenolone. Mediates the transfer of cholesterol from the outer mitochondrial membrane to the inner mitochondrial membrane where it is cleaved to pregnenolone.</text>
</comment>
<dbReference type="GO" id="GO:0015485">
    <property type="term" value="F:cholesterol binding"/>
    <property type="evidence" value="ECO:0007669"/>
    <property type="project" value="InterPro"/>
</dbReference>
<dbReference type="GO" id="GO:0032367">
    <property type="term" value="P:intracellular cholesterol transport"/>
    <property type="evidence" value="ECO:0007669"/>
    <property type="project" value="TreeGrafter"/>
</dbReference>
<dbReference type="PANTHER" id="PTHR46489:SF1">
    <property type="entry name" value="STEROIDOGENIC ACUTE REGULATORY PROTEIN, MITOCHONDRIAL"/>
    <property type="match status" value="1"/>
</dbReference>
<feature type="domain" description="START" evidence="13">
    <location>
        <begin position="92"/>
        <end position="280"/>
    </location>
</feature>
<dbReference type="OrthoDB" id="74575at2759"/>
<reference evidence="14 15" key="1">
    <citation type="submission" date="2019-09" db="EMBL/GenBank/DDBJ databases">
        <title>Bird 10,000 Genomes (B10K) Project - Family phase.</title>
        <authorList>
            <person name="Zhang G."/>
        </authorList>
    </citation>
    <scope>NUCLEOTIDE SEQUENCE [LARGE SCALE GENOMIC DNA]</scope>
    <source>
        <strain evidence="14">B10K-DU-001-21</strain>
        <tissue evidence="14">Muscle</tissue>
    </source>
</reference>
<dbReference type="PANTHER" id="PTHR46489">
    <property type="entry name" value="STEROIDOGENIC ACUTE REGULATORY PROTEIN, MITOCHONDRIAL"/>
    <property type="match status" value="1"/>
</dbReference>
<protein>
    <recommendedName>
        <fullName evidence="4 12">Steroidogenic acute regulatory protein, mitochondrial</fullName>
        <shortName evidence="12">StAR</shortName>
    </recommendedName>
    <alternativeName>
        <fullName evidence="11 12">START domain-containing protein 1</fullName>
    </alternativeName>
</protein>
<feature type="non-terminal residue" evidence="14">
    <location>
        <position position="1"/>
    </location>
</feature>
<accession>A0A7K9EEW1</accession>
<keyword evidence="5 12" id="KW-0813">Transport</keyword>
<dbReference type="InterPro" id="IPR023393">
    <property type="entry name" value="START-like_dom_sf"/>
</dbReference>
<evidence type="ECO:0000256" key="4">
    <source>
        <dbReference type="ARBA" id="ARBA00020345"/>
    </source>
</evidence>
<dbReference type="PRINTS" id="PR00978">
    <property type="entry name" value="STARPROTEIN"/>
</dbReference>
<evidence type="ECO:0000256" key="2">
    <source>
        <dbReference type="ARBA" id="ARBA00004731"/>
    </source>
</evidence>
<evidence type="ECO:0000256" key="3">
    <source>
        <dbReference type="ARBA" id="ARBA00011279"/>
    </source>
</evidence>
<dbReference type="Pfam" id="PF01852">
    <property type="entry name" value="START"/>
    <property type="match status" value="1"/>
</dbReference>
<evidence type="ECO:0000256" key="9">
    <source>
        <dbReference type="ARBA" id="ARBA00023128"/>
    </source>
</evidence>
<evidence type="ECO:0000313" key="14">
    <source>
        <dbReference type="EMBL" id="NXG75184.1"/>
    </source>
</evidence>
<dbReference type="InterPro" id="IPR002913">
    <property type="entry name" value="START_lipid-bd_dom"/>
</dbReference>
<dbReference type="InterPro" id="IPR029866">
    <property type="entry name" value="StAR"/>
</dbReference>
<dbReference type="GO" id="GO:0006694">
    <property type="term" value="P:steroid biosynthetic process"/>
    <property type="evidence" value="ECO:0007669"/>
    <property type="project" value="UniProtKB-KW"/>
</dbReference>
<feature type="non-terminal residue" evidence="14">
    <location>
        <position position="283"/>
    </location>
</feature>
<keyword evidence="6 12" id="KW-0809">Transit peptide</keyword>
<dbReference type="InterPro" id="IPR000799">
    <property type="entry name" value="StAR-like"/>
</dbReference>
<comment type="pathway">
    <text evidence="2 12">Steroid metabolism; cholesterol metabolism.</text>
</comment>
<dbReference type="SUPFAM" id="SSF55961">
    <property type="entry name" value="Bet v1-like"/>
    <property type="match status" value="1"/>
</dbReference>
<evidence type="ECO:0000313" key="15">
    <source>
        <dbReference type="Proteomes" id="UP000578343"/>
    </source>
</evidence>
<evidence type="ECO:0000256" key="11">
    <source>
        <dbReference type="ARBA" id="ARBA00032620"/>
    </source>
</evidence>
<evidence type="ECO:0000256" key="10">
    <source>
        <dbReference type="ARBA" id="ARBA00023250"/>
    </source>
</evidence>
<dbReference type="GO" id="GO:0050810">
    <property type="term" value="P:regulation of steroid biosynthetic process"/>
    <property type="evidence" value="ECO:0007669"/>
    <property type="project" value="TreeGrafter"/>
</dbReference>
<evidence type="ECO:0000256" key="7">
    <source>
        <dbReference type="ARBA" id="ARBA00023055"/>
    </source>
</evidence>
<evidence type="ECO:0000256" key="12">
    <source>
        <dbReference type="RuleBase" id="RU365007"/>
    </source>
</evidence>
<dbReference type="AlphaFoldDB" id="A0A7K9EEW1"/>
<dbReference type="SMART" id="SM00234">
    <property type="entry name" value="START"/>
    <property type="match status" value="1"/>
</dbReference>
<gene>
    <name evidence="14" type="primary">Star_0</name>
    <name evidence="14" type="ORF">BARMAR_R07359</name>
</gene>
<evidence type="ECO:0000259" key="13">
    <source>
        <dbReference type="PROSITE" id="PS50848"/>
    </source>
</evidence>